<dbReference type="InterPro" id="IPR023378">
    <property type="entry name" value="YheA/YmcA-like_dom_sf"/>
</dbReference>
<dbReference type="InterPro" id="IPR010368">
    <property type="entry name" value="Com_YlbF"/>
</dbReference>
<dbReference type="RefSeq" id="WP_096182671.1">
    <property type="nucleotide sequence ID" value="NZ_BDUF01000075.1"/>
</dbReference>
<accession>A0A292YPV3</accession>
<dbReference type="Pfam" id="PF06133">
    <property type="entry name" value="Com_YlbF"/>
    <property type="match status" value="1"/>
</dbReference>
<evidence type="ECO:0000313" key="1">
    <source>
        <dbReference type="EMBL" id="GAX90941.1"/>
    </source>
</evidence>
<dbReference type="PANTHER" id="PTHR38448:SF1">
    <property type="entry name" value="YLBF FAMILY REGULATOR"/>
    <property type="match status" value="1"/>
</dbReference>
<dbReference type="Proteomes" id="UP000217785">
    <property type="component" value="Unassembled WGS sequence"/>
</dbReference>
<dbReference type="SUPFAM" id="SSF158622">
    <property type="entry name" value="YheA/YmcA-like"/>
    <property type="match status" value="1"/>
</dbReference>
<protein>
    <recommendedName>
        <fullName evidence="3">YlbF family regulator</fullName>
    </recommendedName>
</protein>
<reference evidence="2" key="1">
    <citation type="submission" date="2017-07" db="EMBL/GenBank/DDBJ databases">
        <title>Draft genome sequence of Effusibacillus lacus strain skLN1.</title>
        <authorList>
            <person name="Watanabe M."/>
            <person name="Kojima H."/>
            <person name="Fukui M."/>
        </authorList>
    </citation>
    <scope>NUCLEOTIDE SEQUENCE [LARGE SCALE GENOMIC DNA]</scope>
    <source>
        <strain evidence="2">skLN1</strain>
    </source>
</reference>
<name>A0A292YPV3_9BACL</name>
<dbReference type="OrthoDB" id="2381760at2"/>
<dbReference type="PANTHER" id="PTHR38448">
    <property type="entry name" value="REGULATORY PROTEIN YLBF-RELATED"/>
    <property type="match status" value="1"/>
</dbReference>
<dbReference type="Gene3D" id="1.20.1500.10">
    <property type="entry name" value="YheA/YmcA-like"/>
    <property type="match status" value="1"/>
</dbReference>
<proteinExistence type="predicted"/>
<dbReference type="InterPro" id="IPR016783">
    <property type="entry name" value="Biofilm_formation_YmcA"/>
</dbReference>
<keyword evidence="2" id="KW-1185">Reference proteome</keyword>
<dbReference type="AlphaFoldDB" id="A0A292YPV3"/>
<gene>
    <name evidence="1" type="ORF">EFBL_2585</name>
</gene>
<dbReference type="EMBL" id="BDUF01000075">
    <property type="protein sequence ID" value="GAX90941.1"/>
    <property type="molecule type" value="Genomic_DNA"/>
</dbReference>
<evidence type="ECO:0000313" key="2">
    <source>
        <dbReference type="Proteomes" id="UP000217785"/>
    </source>
</evidence>
<sequence>MTDHNELWGQAYELGSLIAESPEVDAYKKAKDLMEEHPEIQPLLRKLREMQTEYDRLKEYSQGPHLKGLEESISRTIEELDGFPEVVSFKEACAKVDDLLQSVTTVLANCITGKVNGVPMPKPTGGGG</sequence>
<comment type="caution">
    <text evidence="1">The sequence shown here is derived from an EMBL/GenBank/DDBJ whole genome shotgun (WGS) entry which is preliminary data.</text>
</comment>
<dbReference type="PIRSF" id="PIRSF021287">
    <property type="entry name" value="Biofilm_formation_YmcA"/>
    <property type="match status" value="1"/>
</dbReference>
<dbReference type="InterPro" id="IPR052767">
    <property type="entry name" value="Bact_com_dev_regulator"/>
</dbReference>
<evidence type="ECO:0008006" key="3">
    <source>
        <dbReference type="Google" id="ProtNLM"/>
    </source>
</evidence>
<organism evidence="1 2">
    <name type="scientific">Effusibacillus lacus</name>
    <dbReference type="NCBI Taxonomy" id="1348429"/>
    <lineage>
        <taxon>Bacteria</taxon>
        <taxon>Bacillati</taxon>
        <taxon>Bacillota</taxon>
        <taxon>Bacilli</taxon>
        <taxon>Bacillales</taxon>
        <taxon>Alicyclobacillaceae</taxon>
        <taxon>Effusibacillus</taxon>
    </lineage>
</organism>